<dbReference type="Gene3D" id="3.40.50.300">
    <property type="entry name" value="P-loop containing nucleotide triphosphate hydrolases"/>
    <property type="match status" value="1"/>
</dbReference>
<dbReference type="GO" id="GO:0031380">
    <property type="term" value="C:nuclear RNA-directed RNA polymerase complex"/>
    <property type="evidence" value="ECO:0007669"/>
    <property type="project" value="TreeGrafter"/>
</dbReference>
<dbReference type="Proteomes" id="UP001063166">
    <property type="component" value="Unassembled WGS sequence"/>
</dbReference>
<keyword evidence="1" id="KW-0548">Nucleotidyltransferase</keyword>
<dbReference type="PANTHER" id="PTHR23079:SF55">
    <property type="entry name" value="RNA-DIRECTED RNA POLYMERASE"/>
    <property type="match status" value="1"/>
</dbReference>
<organism evidence="5 6">
    <name type="scientific">Lyophyllum shimeji</name>
    <name type="common">Hon-shimeji</name>
    <name type="synonym">Tricholoma shimeji</name>
    <dbReference type="NCBI Taxonomy" id="47721"/>
    <lineage>
        <taxon>Eukaryota</taxon>
        <taxon>Fungi</taxon>
        <taxon>Dikarya</taxon>
        <taxon>Basidiomycota</taxon>
        <taxon>Agaricomycotina</taxon>
        <taxon>Agaricomycetes</taxon>
        <taxon>Agaricomycetidae</taxon>
        <taxon>Agaricales</taxon>
        <taxon>Tricholomatineae</taxon>
        <taxon>Lyophyllaceae</taxon>
        <taxon>Lyophyllum</taxon>
    </lineage>
</organism>
<feature type="domain" description="DNA2/NAM7 helicase helicase" evidence="4">
    <location>
        <begin position="1252"/>
        <end position="1373"/>
    </location>
</feature>
<accession>A0A9P3PQ70</accession>
<feature type="compositionally biased region" description="Basic and acidic residues" evidence="2">
    <location>
        <begin position="904"/>
        <end position="915"/>
    </location>
</feature>
<dbReference type="EC" id="2.7.7.48" evidence="1"/>
<dbReference type="InterPro" id="IPR057596">
    <property type="entry name" value="RDRP_core"/>
</dbReference>
<dbReference type="InterPro" id="IPR007855">
    <property type="entry name" value="RDRP"/>
</dbReference>
<feature type="compositionally biased region" description="Polar residues" evidence="2">
    <location>
        <begin position="885"/>
        <end position="894"/>
    </location>
</feature>
<comment type="caution">
    <text evidence="5">The sequence shown here is derived from an EMBL/GenBank/DDBJ whole genome shotgun (WGS) entry which is preliminary data.</text>
</comment>
<keyword evidence="1" id="KW-0696">RNA-directed RNA polymerase</keyword>
<dbReference type="EMBL" id="BRPK01000006">
    <property type="protein sequence ID" value="GLB39377.1"/>
    <property type="molecule type" value="Genomic_DNA"/>
</dbReference>
<evidence type="ECO:0000259" key="4">
    <source>
        <dbReference type="Pfam" id="PF13086"/>
    </source>
</evidence>
<evidence type="ECO:0000256" key="1">
    <source>
        <dbReference type="RuleBase" id="RU363098"/>
    </source>
</evidence>
<proteinExistence type="inferred from homology"/>
<dbReference type="GO" id="GO:0003723">
    <property type="term" value="F:RNA binding"/>
    <property type="evidence" value="ECO:0007669"/>
    <property type="project" value="UniProtKB-KW"/>
</dbReference>
<evidence type="ECO:0000313" key="5">
    <source>
        <dbReference type="EMBL" id="GLB39377.1"/>
    </source>
</evidence>
<dbReference type="GO" id="GO:0004386">
    <property type="term" value="F:helicase activity"/>
    <property type="evidence" value="ECO:0007669"/>
    <property type="project" value="InterPro"/>
</dbReference>
<keyword evidence="6" id="KW-1185">Reference proteome</keyword>
<gene>
    <name evidence="5" type="ORF">LshimejAT787_0605390</name>
</gene>
<feature type="domain" description="RDRP core" evidence="3">
    <location>
        <begin position="54"/>
        <end position="548"/>
    </location>
</feature>
<dbReference type="OrthoDB" id="6513042at2759"/>
<evidence type="ECO:0000259" key="3">
    <source>
        <dbReference type="Pfam" id="PF05183"/>
    </source>
</evidence>
<comment type="catalytic activity">
    <reaction evidence="1">
        <text>RNA(n) + a ribonucleoside 5'-triphosphate = RNA(n+1) + diphosphate</text>
        <dbReference type="Rhea" id="RHEA:21248"/>
        <dbReference type="Rhea" id="RHEA-COMP:14527"/>
        <dbReference type="Rhea" id="RHEA-COMP:17342"/>
        <dbReference type="ChEBI" id="CHEBI:33019"/>
        <dbReference type="ChEBI" id="CHEBI:61557"/>
        <dbReference type="ChEBI" id="CHEBI:140395"/>
        <dbReference type="EC" id="2.7.7.48"/>
    </reaction>
</comment>
<reference evidence="5" key="1">
    <citation type="submission" date="2022-07" db="EMBL/GenBank/DDBJ databases">
        <title>The genome of Lyophyllum shimeji provides insight into the initial evolution of ectomycorrhizal fungal genome.</title>
        <authorList>
            <person name="Kobayashi Y."/>
            <person name="Shibata T."/>
            <person name="Hirakawa H."/>
            <person name="Shigenobu S."/>
            <person name="Nishiyama T."/>
            <person name="Yamada A."/>
            <person name="Hasebe M."/>
            <person name="Kawaguchi M."/>
        </authorList>
    </citation>
    <scope>NUCLEOTIDE SEQUENCE</scope>
    <source>
        <strain evidence="5">AT787</strain>
    </source>
</reference>
<dbReference type="InterPro" id="IPR041677">
    <property type="entry name" value="DNA2/NAM7_AAA_11"/>
</dbReference>
<dbReference type="Pfam" id="PF13086">
    <property type="entry name" value="AAA_11"/>
    <property type="match status" value="1"/>
</dbReference>
<keyword evidence="1" id="KW-0694">RNA-binding</keyword>
<comment type="similarity">
    <text evidence="1">Belongs to the RdRP family.</text>
</comment>
<name>A0A9P3PQ70_LYOSH</name>
<dbReference type="PANTHER" id="PTHR23079">
    <property type="entry name" value="RNA-DEPENDENT RNA POLYMERASE"/>
    <property type="match status" value="1"/>
</dbReference>
<dbReference type="GO" id="GO:0030422">
    <property type="term" value="P:siRNA processing"/>
    <property type="evidence" value="ECO:0007669"/>
    <property type="project" value="TreeGrafter"/>
</dbReference>
<evidence type="ECO:0000256" key="2">
    <source>
        <dbReference type="SAM" id="MobiDB-lite"/>
    </source>
</evidence>
<dbReference type="InterPro" id="IPR027417">
    <property type="entry name" value="P-loop_NTPase"/>
</dbReference>
<dbReference type="SUPFAM" id="SSF52540">
    <property type="entry name" value="P-loop containing nucleoside triphosphate hydrolases"/>
    <property type="match status" value="1"/>
</dbReference>
<feature type="region of interest" description="Disordered" evidence="2">
    <location>
        <begin position="885"/>
        <end position="919"/>
    </location>
</feature>
<dbReference type="Pfam" id="PF05183">
    <property type="entry name" value="RdRP"/>
    <property type="match status" value="1"/>
</dbReference>
<dbReference type="GO" id="GO:0003968">
    <property type="term" value="F:RNA-directed RNA polymerase activity"/>
    <property type="evidence" value="ECO:0007669"/>
    <property type="project" value="UniProtKB-KW"/>
</dbReference>
<keyword evidence="1" id="KW-0808">Transferase</keyword>
<protein>
    <recommendedName>
        <fullName evidence="1">RNA-dependent RNA polymerase</fullName>
        <ecNumber evidence="1">2.7.7.48</ecNumber>
    </recommendedName>
</protein>
<evidence type="ECO:0000313" key="6">
    <source>
        <dbReference type="Proteomes" id="UP001063166"/>
    </source>
</evidence>
<sequence length="1452" mass="162229">MAPYVLRDNPTKDDASWQFTVPSEVLRVPSDRPGYGKLIIFTADKITLQMAKFPENRVLRSDDPSKFILLSFGNFRIASSTIREVSEYIMRLFKAGLFLNEVQYRFYHHSNSQLRGRSCFVREANSDAELDARIYALGDYGKIMNIAKRAKRIGLLFSEAQLDWQLDPRYIDDIPDIKCGDQIFSDGCGLMSRRFAVQLSRAKKIIIRGARYTPAVFQIRYLGYKGVLMLHPDLDVEKRHLVQFRKSMKKFSTTADRTFSLVNYSRPYTFGRLNNDVIVLLSSLGITNDKFLAKQQEYFDWITNASEDAVKAVDFLFAHGENELAERVLLDGLDHPIVSREIRARQLAETAKFRNEKGKSKARIFIRNSRRLFGVCDPYQVLKEGEVHIRIATPKGPSTLIHGDVIVVRNPCLHPGDCLKLRAVQNNKLAHLIDCVVFASVARPGHQPAPAMSSGGDLDGDEYFVCWDKDLVPAKVAQSYDYPGNKEHVSKKIERSNLANHFASYSGAGVARIAALHAKWVRASPLGALSAECQELNALHSQCVDGARIKIPDRLTNPPEREDLGPYIVDLLEAERTKFADEFSKEMPLRDVMTSTNYEQGKQLLVSLLQSQQSAVSEYELFTLACLLARKHNVDVTPYLNHLDMSALTVHEKKALSVTLGLSGSDHPYVWNSLIRSDILTPRDLYQRALDRPFSMQRLYSSAAHGLATFFEYLRMATQEYTRKLLILKTEERFAIGIFMRGDLPWGEDPDVNENIVVCSFMPNTLYNKHVGDTFIFINRPPRASSSEVAVSIALQKISATVQRQIGRMRSTPVVAIELHVVSNRDRVAHQLFDLWFEHVPTEEFLPRFPRRAAPYEVNDLHNVNWKEKENRFLLPSFFPKASIGSPSADSASNADFGPLPGSTREDPRYERHTPESMNTHLSNKTASEIDKIMHFALKHHADEEMFLVFEFVIARAPLDRGLVKKWMEMFPPLVFSLLKFFAPRDDGALAEEIAGIAHDICRNIIRCSNSLGIAVLVALEKVWKAIADMDVEQYFDLLMLAALSVRSRHLVQEVLLVLNDCRIKEGLMSSSMKYGCRVALSIAFDRAEEAADECPCDDSGKPRRQRTPPAQVKLAFIPDDPNYIKAVVRIDAGSSVRLHSHVRLQATSKATNRWTETLVLDGLVVVASKGELKITLLHPPPPEMERMDWNMYNAGIIATSRAMMDAVLRLLKEGPACCRFSNIITGESAENESPSEAPALSDSGSLSRSGHLNASQIMAVNSCTAPLSLIWGPPGTGKTTVVVEILRDILQSSAGGDPPKILMTASTHNAVDNVLERFVAINAAGVLLAEEQILRVATDHSTVNEDLKHYTVDARVGGDTSEDNRLAKKAQERVKAAVLVFTTCAGAGLGTLRKVDFDIAVIDEASQITEPGALIPLVKGIKRAVLGLCVLREIAGRSQNSVSDLKPGTSW</sequence>